<feature type="chain" id="PRO_5045720262" description="Fibronectin type-III domain-containing protein" evidence="1">
    <location>
        <begin position="29"/>
        <end position="502"/>
    </location>
</feature>
<dbReference type="InterPro" id="IPR036116">
    <property type="entry name" value="FN3_sf"/>
</dbReference>
<evidence type="ECO:0000313" key="4">
    <source>
        <dbReference type="Proteomes" id="UP000031967"/>
    </source>
</evidence>
<dbReference type="SMART" id="SM00060">
    <property type="entry name" value="FN3"/>
    <property type="match status" value="1"/>
</dbReference>
<feature type="domain" description="Fibronectin type-III" evidence="2">
    <location>
        <begin position="247"/>
        <end position="343"/>
    </location>
</feature>
<accession>A0ABR5ABW3</accession>
<dbReference type="Gene3D" id="2.60.40.10">
    <property type="entry name" value="Immunoglobulins"/>
    <property type="match status" value="1"/>
</dbReference>
<evidence type="ECO:0000313" key="3">
    <source>
        <dbReference type="EMBL" id="KIL38333.1"/>
    </source>
</evidence>
<comment type="caution">
    <text evidence="3">The sequence shown here is derived from an EMBL/GenBank/DDBJ whole genome shotgun (WGS) entry which is preliminary data.</text>
</comment>
<feature type="signal peptide" evidence="1">
    <location>
        <begin position="1"/>
        <end position="28"/>
    </location>
</feature>
<dbReference type="CDD" id="cd00063">
    <property type="entry name" value="FN3"/>
    <property type="match status" value="1"/>
</dbReference>
<evidence type="ECO:0000259" key="2">
    <source>
        <dbReference type="PROSITE" id="PS50853"/>
    </source>
</evidence>
<keyword evidence="1" id="KW-0732">Signal</keyword>
<reference evidence="3 4" key="1">
    <citation type="submission" date="2014-12" db="EMBL/GenBank/DDBJ databases">
        <title>Draft genome sequence of Paenibacillus kamchatkensis strain B-2647.</title>
        <authorList>
            <person name="Karlyshev A.V."/>
            <person name="Kudryashova E.B."/>
        </authorList>
    </citation>
    <scope>NUCLEOTIDE SEQUENCE [LARGE SCALE GENOMIC DNA]</scope>
    <source>
        <strain evidence="3 4">VKM B-2647</strain>
    </source>
</reference>
<dbReference type="Proteomes" id="UP000031967">
    <property type="component" value="Unassembled WGS sequence"/>
</dbReference>
<keyword evidence="4" id="KW-1185">Reference proteome</keyword>
<dbReference type="SUPFAM" id="SSF49265">
    <property type="entry name" value="Fibronectin type III"/>
    <property type="match status" value="1"/>
</dbReference>
<proteinExistence type="predicted"/>
<sequence>MLSGICKKMIVFLLASVLALCNAPALFAADSGQETLDNLLAADMDTHFDGGTSPFTLTNAASGGSQAIVQVNGNNALEFRDASLGTNVSSTFTYRLTSGKLFNRINEIYSMPAGSAPVEFVFEYKLGRRAASDKPVAKDIYAQIQFGNYDNNLIPRFPTGSPSPSITGTAAYTNNTPGLMLTVNDKDISTYRFKVVPNGGVRKITFVELGFSVRVDTGGTDEAYAVDDLAVYEVKTGQVQDSEPPAAPSNLAAAGVTDTSVNLSWTASTDNVGVTGYDIYRDGSLIDSVSGVTTTDAVIGLSPNTAYRFTVKAKDGAGIGCQQRSIGDDEPFGRRAARTVRRPGYRQRRACRQCKLQPRYRHVPGQRFRDRHLGNGGCVPLRIPVLARQRRDRGAREQRGECGQLDKSGDYDSREHGERVALCDDGGYACLWGCVPGPSASGRCFHPNGRDERCGAVLGEACTREQRHQRLRFERWHHLEAGQERTDEFAGYGLYRTFSDEP</sequence>
<dbReference type="EMBL" id="JXAK01000065">
    <property type="protein sequence ID" value="KIL38333.1"/>
    <property type="molecule type" value="Genomic_DNA"/>
</dbReference>
<gene>
    <name evidence="3" type="ORF">SD70_27060</name>
</gene>
<dbReference type="InterPro" id="IPR013783">
    <property type="entry name" value="Ig-like_fold"/>
</dbReference>
<dbReference type="InterPro" id="IPR003961">
    <property type="entry name" value="FN3_dom"/>
</dbReference>
<evidence type="ECO:0000256" key="1">
    <source>
        <dbReference type="SAM" id="SignalP"/>
    </source>
</evidence>
<organism evidence="3 4">
    <name type="scientific">Gordoniibacillus kamchatkensis</name>
    <dbReference type="NCBI Taxonomy" id="1590651"/>
    <lineage>
        <taxon>Bacteria</taxon>
        <taxon>Bacillati</taxon>
        <taxon>Bacillota</taxon>
        <taxon>Bacilli</taxon>
        <taxon>Bacillales</taxon>
        <taxon>Paenibacillaceae</taxon>
        <taxon>Gordoniibacillus</taxon>
    </lineage>
</organism>
<name>A0ABR5ABW3_9BACL</name>
<dbReference type="Pfam" id="PF00041">
    <property type="entry name" value="fn3"/>
    <property type="match status" value="1"/>
</dbReference>
<dbReference type="RefSeq" id="WP_041051417.1">
    <property type="nucleotide sequence ID" value="NZ_JXAK01000065.1"/>
</dbReference>
<protein>
    <recommendedName>
        <fullName evidence="2">Fibronectin type-III domain-containing protein</fullName>
    </recommendedName>
</protein>
<dbReference type="PROSITE" id="PS50853">
    <property type="entry name" value="FN3"/>
    <property type="match status" value="1"/>
</dbReference>